<dbReference type="AlphaFoldDB" id="A0A8X7ZNG0"/>
<proteinExistence type="predicted"/>
<organism evidence="1 2">
    <name type="scientific">Populus tomentosa</name>
    <name type="common">Chinese white poplar</name>
    <dbReference type="NCBI Taxonomy" id="118781"/>
    <lineage>
        <taxon>Eukaryota</taxon>
        <taxon>Viridiplantae</taxon>
        <taxon>Streptophyta</taxon>
        <taxon>Embryophyta</taxon>
        <taxon>Tracheophyta</taxon>
        <taxon>Spermatophyta</taxon>
        <taxon>Magnoliopsida</taxon>
        <taxon>eudicotyledons</taxon>
        <taxon>Gunneridae</taxon>
        <taxon>Pentapetalae</taxon>
        <taxon>rosids</taxon>
        <taxon>fabids</taxon>
        <taxon>Malpighiales</taxon>
        <taxon>Salicaceae</taxon>
        <taxon>Saliceae</taxon>
        <taxon>Populus</taxon>
    </lineage>
</organism>
<protein>
    <submittedName>
        <fullName evidence="1">Uncharacterized protein</fullName>
    </submittedName>
</protein>
<gene>
    <name evidence="1" type="ORF">POTOM_023536</name>
</gene>
<keyword evidence="2" id="KW-1185">Reference proteome</keyword>
<dbReference type="EMBL" id="JAAWWB010000011">
    <property type="protein sequence ID" value="KAG6772140.1"/>
    <property type="molecule type" value="Genomic_DNA"/>
</dbReference>
<reference evidence="1" key="1">
    <citation type="journal article" date="2020" name="bioRxiv">
        <title>Hybrid origin of Populus tomentosa Carr. identified through genome sequencing and phylogenomic analysis.</title>
        <authorList>
            <person name="An X."/>
            <person name="Gao K."/>
            <person name="Chen Z."/>
            <person name="Li J."/>
            <person name="Yang X."/>
            <person name="Yang X."/>
            <person name="Zhou J."/>
            <person name="Guo T."/>
            <person name="Zhao T."/>
            <person name="Huang S."/>
            <person name="Miao D."/>
            <person name="Khan W.U."/>
            <person name="Rao P."/>
            <person name="Ye M."/>
            <person name="Lei B."/>
            <person name="Liao W."/>
            <person name="Wang J."/>
            <person name="Ji L."/>
            <person name="Li Y."/>
            <person name="Guo B."/>
            <person name="Mustafa N.S."/>
            <person name="Li S."/>
            <person name="Yun Q."/>
            <person name="Keller S.R."/>
            <person name="Mao J."/>
            <person name="Zhang R."/>
            <person name="Strauss S.H."/>
        </authorList>
    </citation>
    <scope>NUCLEOTIDE SEQUENCE</scope>
    <source>
        <strain evidence="1">GM15</strain>
        <tissue evidence="1">Leaf</tissue>
    </source>
</reference>
<comment type="caution">
    <text evidence="1">The sequence shown here is derived from an EMBL/GenBank/DDBJ whole genome shotgun (WGS) entry which is preliminary data.</text>
</comment>
<evidence type="ECO:0000313" key="2">
    <source>
        <dbReference type="Proteomes" id="UP000886885"/>
    </source>
</evidence>
<accession>A0A8X7ZNG0</accession>
<evidence type="ECO:0000313" key="1">
    <source>
        <dbReference type="EMBL" id="KAG6772140.1"/>
    </source>
</evidence>
<name>A0A8X7ZNG0_POPTO</name>
<sequence>MGKHVELLKLILNLQKDTTTCNVKTNLRLQTSVETSGSETDFKQMHTSVEHSYGKL</sequence>
<dbReference type="Proteomes" id="UP000886885">
    <property type="component" value="Chromosome 6A"/>
</dbReference>